<dbReference type="PANTHER" id="PTHR45621">
    <property type="entry name" value="OS01G0588500 PROTEIN-RELATED"/>
    <property type="match status" value="1"/>
</dbReference>
<comment type="caution">
    <text evidence="1">The sequence shown here is derived from an EMBL/GenBank/DDBJ whole genome shotgun (WGS) entry which is preliminary data.</text>
</comment>
<dbReference type="EMBL" id="JAYKXN010000004">
    <property type="protein sequence ID" value="KAK7293504.1"/>
    <property type="molecule type" value="Genomic_DNA"/>
</dbReference>
<keyword evidence="2" id="KW-1185">Reference proteome</keyword>
<protein>
    <recommendedName>
        <fullName evidence="3">Serine-threonine/tyrosine-protein kinase catalytic domain-containing protein</fullName>
    </recommendedName>
</protein>
<dbReference type="Proteomes" id="UP001359559">
    <property type="component" value="Unassembled WGS sequence"/>
</dbReference>
<evidence type="ECO:0008006" key="3">
    <source>
        <dbReference type="Google" id="ProtNLM"/>
    </source>
</evidence>
<dbReference type="Gene3D" id="1.10.510.10">
    <property type="entry name" value="Transferase(Phosphotransferase) domain 1"/>
    <property type="match status" value="1"/>
</dbReference>
<evidence type="ECO:0000313" key="1">
    <source>
        <dbReference type="EMBL" id="KAK7293504.1"/>
    </source>
</evidence>
<name>A0AAN9J883_CLITE</name>
<reference evidence="1 2" key="1">
    <citation type="submission" date="2024-01" db="EMBL/GenBank/DDBJ databases">
        <title>The genomes of 5 underutilized Papilionoideae crops provide insights into root nodulation and disease resistance.</title>
        <authorList>
            <person name="Yuan L."/>
        </authorList>
    </citation>
    <scope>NUCLEOTIDE SEQUENCE [LARGE SCALE GENOMIC DNA]</scope>
    <source>
        <strain evidence="1">LY-2023</strain>
        <tissue evidence="1">Leaf</tissue>
    </source>
</reference>
<gene>
    <name evidence="1" type="ORF">RJT34_16371</name>
</gene>
<accession>A0AAN9J883</accession>
<sequence>MEAAFHQGFIVRVIKVFELHAASPPAALLPPAIAPTQPHAQPPPPPSSHLFTKPALVSLVQLMLSIMDHALVYGFGVVLLEMLTGMRALDTKRPTGQQNLVEWVKPCLSNKKLKTIMDAKIEGQYS</sequence>
<organism evidence="1 2">
    <name type="scientific">Clitoria ternatea</name>
    <name type="common">Butterfly pea</name>
    <dbReference type="NCBI Taxonomy" id="43366"/>
    <lineage>
        <taxon>Eukaryota</taxon>
        <taxon>Viridiplantae</taxon>
        <taxon>Streptophyta</taxon>
        <taxon>Embryophyta</taxon>
        <taxon>Tracheophyta</taxon>
        <taxon>Spermatophyta</taxon>
        <taxon>Magnoliopsida</taxon>
        <taxon>eudicotyledons</taxon>
        <taxon>Gunneridae</taxon>
        <taxon>Pentapetalae</taxon>
        <taxon>rosids</taxon>
        <taxon>fabids</taxon>
        <taxon>Fabales</taxon>
        <taxon>Fabaceae</taxon>
        <taxon>Papilionoideae</taxon>
        <taxon>50 kb inversion clade</taxon>
        <taxon>NPAAA clade</taxon>
        <taxon>indigoferoid/millettioid clade</taxon>
        <taxon>Phaseoleae</taxon>
        <taxon>Clitoria</taxon>
    </lineage>
</organism>
<dbReference type="InterPro" id="IPR011009">
    <property type="entry name" value="Kinase-like_dom_sf"/>
</dbReference>
<proteinExistence type="predicted"/>
<dbReference type="SUPFAM" id="SSF56112">
    <property type="entry name" value="Protein kinase-like (PK-like)"/>
    <property type="match status" value="1"/>
</dbReference>
<dbReference type="AlphaFoldDB" id="A0AAN9J883"/>
<dbReference type="InterPro" id="IPR050823">
    <property type="entry name" value="Plant_Ser_Thr_Prot_Kinase"/>
</dbReference>
<evidence type="ECO:0000313" key="2">
    <source>
        <dbReference type="Proteomes" id="UP001359559"/>
    </source>
</evidence>